<keyword evidence="1" id="KW-0472">Membrane</keyword>
<organism evidence="2 3">
    <name type="scientific">Aspergillus minisclerotigenes</name>
    <dbReference type="NCBI Taxonomy" id="656917"/>
    <lineage>
        <taxon>Eukaryota</taxon>
        <taxon>Fungi</taxon>
        <taxon>Dikarya</taxon>
        <taxon>Ascomycota</taxon>
        <taxon>Pezizomycotina</taxon>
        <taxon>Eurotiomycetes</taxon>
        <taxon>Eurotiomycetidae</taxon>
        <taxon>Eurotiales</taxon>
        <taxon>Aspergillaceae</taxon>
        <taxon>Aspergillus</taxon>
        <taxon>Aspergillus subgen. Circumdati</taxon>
    </lineage>
</organism>
<accession>A0A5N6J5F8</accession>
<keyword evidence="3" id="KW-1185">Reference proteome</keyword>
<sequence length="63" mass="7183">MSWGGMARHMQVLLRVVKICCRFLYLSCFLASYLSVEGYTSLCQEDYACLDEMGRCFVAGIWG</sequence>
<dbReference type="EMBL" id="ML732796">
    <property type="protein sequence ID" value="KAB8273479.1"/>
    <property type="molecule type" value="Genomic_DNA"/>
</dbReference>
<keyword evidence="1" id="KW-1133">Transmembrane helix</keyword>
<evidence type="ECO:0000256" key="1">
    <source>
        <dbReference type="SAM" id="Phobius"/>
    </source>
</evidence>
<keyword evidence="1" id="KW-0812">Transmembrane</keyword>
<evidence type="ECO:0000313" key="2">
    <source>
        <dbReference type="EMBL" id="KAB8273479.1"/>
    </source>
</evidence>
<feature type="transmembrane region" description="Helical" evidence="1">
    <location>
        <begin position="12"/>
        <end position="34"/>
    </location>
</feature>
<reference evidence="2 3" key="1">
    <citation type="submission" date="2019-04" db="EMBL/GenBank/DDBJ databases">
        <title>Fungal friends and foes A comparative genomics study of 23 Aspergillus species from section Flavi.</title>
        <authorList>
            <consortium name="DOE Joint Genome Institute"/>
            <person name="Kjaerbolling I."/>
            <person name="Vesth T.C."/>
            <person name="Frisvad J.C."/>
            <person name="Nybo J.L."/>
            <person name="Theobald S."/>
            <person name="Kildgaard S."/>
            <person name="Petersen T.I."/>
            <person name="Kuo A."/>
            <person name="Sato A."/>
            <person name="Lyhne E.K."/>
            <person name="Kogle M.E."/>
            <person name="Wiebenga A."/>
            <person name="Kun R.S."/>
            <person name="Lubbers R.J."/>
            <person name="Makela M.R."/>
            <person name="Barry K."/>
            <person name="Chovatia M."/>
            <person name="Clum A."/>
            <person name="Daum C."/>
            <person name="Haridas S."/>
            <person name="He G."/>
            <person name="LaButti K."/>
            <person name="Lipzen A."/>
            <person name="Mondo S."/>
            <person name="Pangilinan J."/>
            <person name="Riley R."/>
            <person name="Salamov A."/>
            <person name="Simmons B.A."/>
            <person name="Magnuson J.K."/>
            <person name="Henrissat B."/>
            <person name="Mortensen U.H."/>
            <person name="Larsen T.O."/>
            <person name="De vries R.P."/>
            <person name="Grigoriev I.V."/>
            <person name="Machida M."/>
            <person name="Baker S.E."/>
            <person name="Andersen M.R."/>
        </authorList>
    </citation>
    <scope>NUCLEOTIDE SEQUENCE [LARGE SCALE GENOMIC DNA]</scope>
    <source>
        <strain evidence="2 3">CBS 117635</strain>
    </source>
</reference>
<protein>
    <submittedName>
        <fullName evidence="2">Uncharacterized protein</fullName>
    </submittedName>
</protein>
<dbReference type="AlphaFoldDB" id="A0A5N6J5F8"/>
<proteinExistence type="predicted"/>
<evidence type="ECO:0000313" key="3">
    <source>
        <dbReference type="Proteomes" id="UP000326289"/>
    </source>
</evidence>
<name>A0A5N6J5F8_9EURO</name>
<dbReference type="Proteomes" id="UP000326289">
    <property type="component" value="Unassembled WGS sequence"/>
</dbReference>
<gene>
    <name evidence="2" type="ORF">BDV30DRAFT_210697</name>
</gene>